<dbReference type="PRINTS" id="PR00463">
    <property type="entry name" value="EP450I"/>
</dbReference>
<comment type="subcellular location">
    <subcellularLocation>
        <location evidence="1">Membrane</location>
        <topology evidence="1">Single-pass membrane protein</topology>
    </subcellularLocation>
</comment>
<dbReference type="InterPro" id="IPR002401">
    <property type="entry name" value="Cyt_P450_E_grp-I"/>
</dbReference>
<dbReference type="STRING" id="13333.W1NR56"/>
<reference evidence="8" key="1">
    <citation type="journal article" date="2013" name="Science">
        <title>The Amborella genome and the evolution of flowering plants.</title>
        <authorList>
            <consortium name="Amborella Genome Project"/>
        </authorList>
    </citation>
    <scope>NUCLEOTIDE SEQUENCE [LARGE SCALE GENOMIC DNA]</scope>
</reference>
<organism evidence="7 8">
    <name type="scientific">Amborella trichopoda</name>
    <dbReference type="NCBI Taxonomy" id="13333"/>
    <lineage>
        <taxon>Eukaryota</taxon>
        <taxon>Viridiplantae</taxon>
        <taxon>Streptophyta</taxon>
        <taxon>Embryophyta</taxon>
        <taxon>Tracheophyta</taxon>
        <taxon>Spermatophyta</taxon>
        <taxon>Magnoliopsida</taxon>
        <taxon>Amborellales</taxon>
        <taxon>Amborellaceae</taxon>
        <taxon>Amborella</taxon>
    </lineage>
</organism>
<keyword evidence="4" id="KW-1133">Transmembrane helix</keyword>
<keyword evidence="5" id="KW-0472">Membrane</keyword>
<dbReference type="InterPro" id="IPR036396">
    <property type="entry name" value="Cyt_P450_sf"/>
</dbReference>
<keyword evidence="6" id="KW-0479">Metal-binding</keyword>
<evidence type="ECO:0000256" key="2">
    <source>
        <dbReference type="ARBA" id="ARBA00010617"/>
    </source>
</evidence>
<evidence type="ECO:0000256" key="1">
    <source>
        <dbReference type="ARBA" id="ARBA00004167"/>
    </source>
</evidence>
<dbReference type="HOGENOM" id="CLU_001570_4_0_1"/>
<dbReference type="GO" id="GO:0020037">
    <property type="term" value="F:heme binding"/>
    <property type="evidence" value="ECO:0007669"/>
    <property type="project" value="InterPro"/>
</dbReference>
<keyword evidence="3" id="KW-0812">Transmembrane</keyword>
<dbReference type="PRINTS" id="PR00385">
    <property type="entry name" value="P450"/>
</dbReference>
<feature type="non-terminal residue" evidence="7">
    <location>
        <position position="1"/>
    </location>
</feature>
<protein>
    <recommendedName>
        <fullName evidence="9">Ent-kaurene oxidase</fullName>
    </recommendedName>
</protein>
<dbReference type="Pfam" id="PF00067">
    <property type="entry name" value="p450"/>
    <property type="match status" value="1"/>
</dbReference>
<evidence type="ECO:0000313" key="7">
    <source>
        <dbReference type="EMBL" id="ERM97998.1"/>
    </source>
</evidence>
<dbReference type="GO" id="GO:0010241">
    <property type="term" value="P:ent-kaurene oxidation to kaurenoic acid"/>
    <property type="evidence" value="ECO:0000318"/>
    <property type="project" value="GO_Central"/>
</dbReference>
<evidence type="ECO:0000256" key="3">
    <source>
        <dbReference type="ARBA" id="ARBA00022692"/>
    </source>
</evidence>
<dbReference type="Gene3D" id="1.10.630.10">
    <property type="entry name" value="Cytochrome P450"/>
    <property type="match status" value="1"/>
</dbReference>
<accession>W1NR56</accession>
<keyword evidence="8" id="KW-1185">Reference proteome</keyword>
<dbReference type="PANTHER" id="PTHR47283">
    <property type="entry name" value="ENT-KAURENE OXIDASE, CHLOROPLASTIC"/>
    <property type="match status" value="1"/>
</dbReference>
<keyword evidence="6" id="KW-0349">Heme</keyword>
<dbReference type="OMA" id="HELIIRM"/>
<dbReference type="GO" id="GO:0005506">
    <property type="term" value="F:iron ion binding"/>
    <property type="evidence" value="ECO:0007669"/>
    <property type="project" value="InterPro"/>
</dbReference>
<gene>
    <name evidence="7" type="ORF">AMTR_s00338p00015190</name>
</gene>
<evidence type="ECO:0008006" key="9">
    <source>
        <dbReference type="Google" id="ProtNLM"/>
    </source>
</evidence>
<keyword evidence="6" id="KW-0408">Iron</keyword>
<evidence type="ECO:0000256" key="4">
    <source>
        <dbReference type="ARBA" id="ARBA00022989"/>
    </source>
</evidence>
<dbReference type="SUPFAM" id="SSF48264">
    <property type="entry name" value="Cytochrome P450"/>
    <property type="match status" value="1"/>
</dbReference>
<proteinExistence type="inferred from homology"/>
<comment type="cofactor">
    <cofactor evidence="6">
        <name>heme</name>
        <dbReference type="ChEBI" id="CHEBI:30413"/>
    </cofactor>
</comment>
<feature type="binding site" description="axial binding residue" evidence="6">
    <location>
        <position position="405"/>
    </location>
    <ligand>
        <name>heme</name>
        <dbReference type="ChEBI" id="CHEBI:30413"/>
    </ligand>
    <ligandPart>
        <name>Fe</name>
        <dbReference type="ChEBI" id="CHEBI:18248"/>
    </ligandPart>
</feature>
<dbReference type="AlphaFoldDB" id="W1NR56"/>
<sequence>VPGWPVIGNLHQMKGTVPHILFTKWARKYGPLYTIKTGTTTLVVVTSSKLAAEVMVTRFPSFSTRKLSWIFMFVTADKWMVAMADYGERHKLLKRYYLSSVLNPNSQKRFRCHRDSMIESMLHELHEQAAGAVVSIRSMLKREALGLAMKQAVGKNYDTLYIKEMGGNLPKTEIYDVLVADLLLVAGLADWRDFFPYLSWLPNKSVEKKVNDVYTRRNLVTSALINLYKKRQPDHDEEHLCYLRFLLEEAQELSEMQLLVLIWEALLESSDTTPVVVEWAMYELAKNQGCQERLYEEIKSVCGDEKVTEENLPHMPYLNAVFHETLRKHSPVPIMPLKYAHKDTEIGGYHIHKGSQIAINIYGAHRDEKEWEEPEVWKPERFLTGKHQLQDMHKTLAFGLGRRACSGSMQAMNISCTAVARMAQEFKWTLKEGQGDDDDTVLFTTHKLQPLEAYITPRSTL</sequence>
<dbReference type="GO" id="GO:0016709">
    <property type="term" value="F:oxidoreductase activity, acting on paired donors, with incorporation or reduction of molecular oxygen, NAD(P)H as one donor, and incorporation of one atom of oxygen"/>
    <property type="evidence" value="ECO:0000318"/>
    <property type="project" value="GO_Central"/>
</dbReference>
<comment type="similarity">
    <text evidence="2">Belongs to the cytochrome P450 family.</text>
</comment>
<name>W1NR56_AMBTC</name>
<dbReference type="GO" id="GO:0009707">
    <property type="term" value="C:chloroplast outer membrane"/>
    <property type="evidence" value="ECO:0000318"/>
    <property type="project" value="GO_Central"/>
</dbReference>
<dbReference type="Proteomes" id="UP000017836">
    <property type="component" value="Unassembled WGS sequence"/>
</dbReference>
<dbReference type="InterPro" id="IPR001128">
    <property type="entry name" value="Cyt_P450"/>
</dbReference>
<dbReference type="Gramene" id="ERM97998">
    <property type="protein sequence ID" value="ERM97998"/>
    <property type="gene ID" value="AMTR_s00338p00015190"/>
</dbReference>
<dbReference type="GO" id="GO:0009686">
    <property type="term" value="P:gibberellin biosynthetic process"/>
    <property type="evidence" value="ECO:0000318"/>
    <property type="project" value="GO_Central"/>
</dbReference>
<dbReference type="PANTHER" id="PTHR47283:SF1">
    <property type="entry name" value="ENT-KAURENE OXIDASE, CHLOROPLASTIC"/>
    <property type="match status" value="1"/>
</dbReference>
<dbReference type="eggNOG" id="KOG0156">
    <property type="taxonomic scope" value="Eukaryota"/>
</dbReference>
<evidence type="ECO:0000256" key="6">
    <source>
        <dbReference type="PIRSR" id="PIRSR602401-1"/>
    </source>
</evidence>
<dbReference type="GO" id="GO:0052615">
    <property type="term" value="F:ent-kaurene oxidase activity"/>
    <property type="evidence" value="ECO:0007669"/>
    <property type="project" value="InterPro"/>
</dbReference>
<evidence type="ECO:0000256" key="5">
    <source>
        <dbReference type="ARBA" id="ARBA00023136"/>
    </source>
</evidence>
<dbReference type="InterPro" id="IPR044225">
    <property type="entry name" value="KO_chloroplastic"/>
</dbReference>
<evidence type="ECO:0000313" key="8">
    <source>
        <dbReference type="Proteomes" id="UP000017836"/>
    </source>
</evidence>
<dbReference type="EMBL" id="KI395607">
    <property type="protein sequence ID" value="ERM97998.1"/>
    <property type="molecule type" value="Genomic_DNA"/>
</dbReference>